<dbReference type="GO" id="GO:0046872">
    <property type="term" value="F:metal ion binding"/>
    <property type="evidence" value="ECO:0007669"/>
    <property type="project" value="UniProtKB-KW"/>
</dbReference>
<dbReference type="Gene3D" id="3.30.70.20">
    <property type="match status" value="1"/>
</dbReference>
<evidence type="ECO:0000256" key="2">
    <source>
        <dbReference type="ARBA" id="ARBA00023004"/>
    </source>
</evidence>
<evidence type="ECO:0000313" key="5">
    <source>
        <dbReference type="EMBL" id="PTW62855.1"/>
    </source>
</evidence>
<dbReference type="OrthoDB" id="9800445at2"/>
<name>A0A2T5VGI7_9HYPH</name>
<evidence type="ECO:0000256" key="1">
    <source>
        <dbReference type="ARBA" id="ARBA00022723"/>
    </source>
</evidence>
<dbReference type="Proteomes" id="UP000244081">
    <property type="component" value="Unassembled WGS sequence"/>
</dbReference>
<keyword evidence="1" id="KW-0479">Metal-binding</keyword>
<dbReference type="InterPro" id="IPR017900">
    <property type="entry name" value="4Fe4S_Fe_S_CS"/>
</dbReference>
<keyword evidence="6" id="KW-1185">Reference proteome</keyword>
<comment type="caution">
    <text evidence="5">The sequence shown here is derived from an EMBL/GenBank/DDBJ whole genome shotgun (WGS) entry which is preliminary data.</text>
</comment>
<evidence type="ECO:0000259" key="4">
    <source>
        <dbReference type="PROSITE" id="PS51379"/>
    </source>
</evidence>
<dbReference type="SUPFAM" id="SSF54862">
    <property type="entry name" value="4Fe-4S ferredoxins"/>
    <property type="match status" value="1"/>
</dbReference>
<reference evidence="5 6" key="1">
    <citation type="submission" date="2018-04" db="EMBL/GenBank/DDBJ databases">
        <title>Genomic Encyclopedia of Archaeal and Bacterial Type Strains, Phase II (KMG-II): from individual species to whole genera.</title>
        <authorList>
            <person name="Goeker M."/>
        </authorList>
    </citation>
    <scope>NUCLEOTIDE SEQUENCE [LARGE SCALE GENOMIC DNA]</scope>
    <source>
        <strain evidence="5 6">DSM 23382</strain>
    </source>
</reference>
<protein>
    <submittedName>
        <fullName evidence="5">4Fe-4S binding protein</fullName>
    </submittedName>
</protein>
<proteinExistence type="predicted"/>
<dbReference type="InterPro" id="IPR017896">
    <property type="entry name" value="4Fe4S_Fe-S-bd"/>
</dbReference>
<dbReference type="PROSITE" id="PS51379">
    <property type="entry name" value="4FE4S_FER_2"/>
    <property type="match status" value="1"/>
</dbReference>
<dbReference type="AlphaFoldDB" id="A0A2T5VGI7"/>
<dbReference type="RefSeq" id="WP_107988364.1">
    <property type="nucleotide sequence ID" value="NZ_QAYG01000001.1"/>
</dbReference>
<evidence type="ECO:0000313" key="6">
    <source>
        <dbReference type="Proteomes" id="UP000244081"/>
    </source>
</evidence>
<accession>A0A2T5VGI7</accession>
<dbReference type="GO" id="GO:0051536">
    <property type="term" value="F:iron-sulfur cluster binding"/>
    <property type="evidence" value="ECO:0007669"/>
    <property type="project" value="UniProtKB-KW"/>
</dbReference>
<dbReference type="PROSITE" id="PS00198">
    <property type="entry name" value="4FE4S_FER_1"/>
    <property type="match status" value="1"/>
</dbReference>
<sequence length="63" mass="6892">MAYRIDPEICEACGSCEDVCPNKAISHKGKVYTINPNKCQECVGDFDEPQCVDVCQSGAIEHV</sequence>
<keyword evidence="3" id="KW-0411">Iron-sulfur</keyword>
<dbReference type="EMBL" id="QAYG01000001">
    <property type="protein sequence ID" value="PTW62855.1"/>
    <property type="molecule type" value="Genomic_DNA"/>
</dbReference>
<dbReference type="Pfam" id="PF00037">
    <property type="entry name" value="Fer4"/>
    <property type="match status" value="1"/>
</dbReference>
<feature type="domain" description="4Fe-4S ferredoxin-type" evidence="4">
    <location>
        <begin position="1"/>
        <end position="30"/>
    </location>
</feature>
<gene>
    <name evidence="5" type="ORF">C8N35_101903</name>
</gene>
<keyword evidence="2" id="KW-0408">Iron</keyword>
<organism evidence="5 6">
    <name type="scientific">Breoghania corrubedonensis</name>
    <dbReference type="NCBI Taxonomy" id="665038"/>
    <lineage>
        <taxon>Bacteria</taxon>
        <taxon>Pseudomonadati</taxon>
        <taxon>Pseudomonadota</taxon>
        <taxon>Alphaproteobacteria</taxon>
        <taxon>Hyphomicrobiales</taxon>
        <taxon>Stappiaceae</taxon>
        <taxon>Breoghania</taxon>
    </lineage>
</organism>
<evidence type="ECO:0000256" key="3">
    <source>
        <dbReference type="ARBA" id="ARBA00023014"/>
    </source>
</evidence>